<dbReference type="Proteomes" id="UP000601435">
    <property type="component" value="Unassembled WGS sequence"/>
</dbReference>
<sequence length="851" mass="93913">FRLDATDITEPVMAFCRILDDADCDMHFYRSSSGKPAHIQTPDNHTIVLPRFGSRFYMPFEDRTSSAARPAFVAAQRNEDDASAAPAEESAPEDGNIDVDLDGQPASPQPRHLPAPAALTDDKRALHNLTHADFAPWCRHCITGKGPESGHHRQVKNTDAEVPVLQFDYQFFSRDGQLVEEESRTATVLTATDTSSGWPLMVFVPEKGPSSYVIKAIVSWIKRLGYAKAAPRYSHADQGSAENTNRLMAGMLRTWLSALNADFPHPQEPIDINHPIVPWLCRWCAFVWARYHVKADKLTPFRIVTGREYKTPIVQFGEVVLAKDPNVKAISKAKPRWFKGVFVGRLELDDSAVVLTDAGAVTVRTIRRLPADDQHDVSFLDAACGLPWAPAGKRAKVRAETSHVIAVPAPVAAPPDQPAAPCPAQQDERSELLLPRPPVTPGVDPQAVHHDIPSPGTPLSEARGMTPDSSHRMTMTPPTPPSPFAEEVPRPASPFRGSGSMQVDREVATPTGINAVPLPRPAASVEKRSAPAASEPAAATAESSPKVPKVGSITCALQQIQDWARDGQWEQKISSVLDLLDTRLDPREVEKARDIQMATLIEKDFAKPRLKADMPRKAKLFNFKWVDEIKRGVYRSRFTCADIKKKYSKEELAEETNTFAPTPYEESHILLELKCLRNGWHSRSGDVRCAYLLGADSGDSNGQPVFMRMPPEYLPHFYAWLDAQDFETKALYMSVDPLKDVVLELVGNLYGSLINVAGTVVIAHPQTQPGTPASSSGEAETRALSRGARDIMFIKQLAEEDFRLKLGQPRLWTDATTALQTAKRLGAGSKMRHIELAALYVQELVHQKSVK</sequence>
<name>A0A812Z9P4_9DINO</name>
<feature type="region of interest" description="Disordered" evidence="1">
    <location>
        <begin position="75"/>
        <end position="116"/>
    </location>
</feature>
<feature type="non-terminal residue" evidence="2">
    <location>
        <position position="1"/>
    </location>
</feature>
<evidence type="ECO:0000313" key="2">
    <source>
        <dbReference type="EMBL" id="CAE7818967.1"/>
    </source>
</evidence>
<reference evidence="2" key="1">
    <citation type="submission" date="2021-02" db="EMBL/GenBank/DDBJ databases">
        <authorList>
            <person name="Dougan E. K."/>
            <person name="Rhodes N."/>
            <person name="Thang M."/>
            <person name="Chan C."/>
        </authorList>
    </citation>
    <scope>NUCLEOTIDE SEQUENCE</scope>
</reference>
<dbReference type="SUPFAM" id="SSF53098">
    <property type="entry name" value="Ribonuclease H-like"/>
    <property type="match status" value="1"/>
</dbReference>
<feature type="region of interest" description="Disordered" evidence="1">
    <location>
        <begin position="409"/>
        <end position="428"/>
    </location>
</feature>
<feature type="compositionally biased region" description="Acidic residues" evidence="1">
    <location>
        <begin position="90"/>
        <end position="101"/>
    </location>
</feature>
<dbReference type="OrthoDB" id="428501at2759"/>
<accession>A0A812Z9P4</accession>
<evidence type="ECO:0008006" key="4">
    <source>
        <dbReference type="Google" id="ProtNLM"/>
    </source>
</evidence>
<feature type="compositionally biased region" description="Low complexity" evidence="1">
    <location>
        <begin position="530"/>
        <end position="545"/>
    </location>
</feature>
<comment type="caution">
    <text evidence="2">The sequence shown here is derived from an EMBL/GenBank/DDBJ whole genome shotgun (WGS) entry which is preliminary data.</text>
</comment>
<evidence type="ECO:0000313" key="3">
    <source>
        <dbReference type="Proteomes" id="UP000601435"/>
    </source>
</evidence>
<dbReference type="InterPro" id="IPR012337">
    <property type="entry name" value="RNaseH-like_sf"/>
</dbReference>
<organism evidence="2 3">
    <name type="scientific">Symbiodinium necroappetens</name>
    <dbReference type="NCBI Taxonomy" id="1628268"/>
    <lineage>
        <taxon>Eukaryota</taxon>
        <taxon>Sar</taxon>
        <taxon>Alveolata</taxon>
        <taxon>Dinophyceae</taxon>
        <taxon>Suessiales</taxon>
        <taxon>Symbiodiniaceae</taxon>
        <taxon>Symbiodinium</taxon>
    </lineage>
</organism>
<feature type="non-terminal residue" evidence="2">
    <location>
        <position position="851"/>
    </location>
</feature>
<feature type="region of interest" description="Disordered" evidence="1">
    <location>
        <begin position="434"/>
        <end position="550"/>
    </location>
</feature>
<gene>
    <name evidence="2" type="ORF">SNEC2469_LOCUS24341</name>
</gene>
<proteinExistence type="predicted"/>
<keyword evidence="3" id="KW-1185">Reference proteome</keyword>
<protein>
    <recommendedName>
        <fullName evidence="4">Integrase catalytic domain-containing protein</fullName>
    </recommendedName>
</protein>
<dbReference type="EMBL" id="CAJNJA010046686">
    <property type="protein sequence ID" value="CAE7818967.1"/>
    <property type="molecule type" value="Genomic_DNA"/>
</dbReference>
<evidence type="ECO:0000256" key="1">
    <source>
        <dbReference type="SAM" id="MobiDB-lite"/>
    </source>
</evidence>
<dbReference type="AlphaFoldDB" id="A0A812Z9P4"/>
<feature type="compositionally biased region" description="Pro residues" evidence="1">
    <location>
        <begin position="411"/>
        <end position="421"/>
    </location>
</feature>